<proteinExistence type="predicted"/>
<evidence type="ECO:0000313" key="2">
    <source>
        <dbReference type="EMBL" id="TPX75446.1"/>
    </source>
</evidence>
<organism evidence="2 3">
    <name type="scientific">Chytriomyces confervae</name>
    <dbReference type="NCBI Taxonomy" id="246404"/>
    <lineage>
        <taxon>Eukaryota</taxon>
        <taxon>Fungi</taxon>
        <taxon>Fungi incertae sedis</taxon>
        <taxon>Chytridiomycota</taxon>
        <taxon>Chytridiomycota incertae sedis</taxon>
        <taxon>Chytridiomycetes</taxon>
        <taxon>Chytridiales</taxon>
        <taxon>Chytriomycetaceae</taxon>
        <taxon>Chytriomyces</taxon>
    </lineage>
</organism>
<dbReference type="Proteomes" id="UP000320333">
    <property type="component" value="Unassembled WGS sequence"/>
</dbReference>
<reference evidence="2 3" key="1">
    <citation type="journal article" date="2019" name="Sci. Rep.">
        <title>Comparative genomics of chytrid fungi reveal insights into the obligate biotrophic and pathogenic lifestyle of Synchytrium endobioticum.</title>
        <authorList>
            <person name="van de Vossenberg B.T.L.H."/>
            <person name="Warris S."/>
            <person name="Nguyen H.D.T."/>
            <person name="van Gent-Pelzer M.P.E."/>
            <person name="Joly D.L."/>
            <person name="van de Geest H.C."/>
            <person name="Bonants P.J.M."/>
            <person name="Smith D.S."/>
            <person name="Levesque C.A."/>
            <person name="van der Lee T.A.J."/>
        </authorList>
    </citation>
    <scope>NUCLEOTIDE SEQUENCE [LARGE SCALE GENOMIC DNA]</scope>
    <source>
        <strain evidence="2 3">CBS 675.73</strain>
    </source>
</reference>
<dbReference type="EMBL" id="QEAP01000080">
    <property type="protein sequence ID" value="TPX75446.1"/>
    <property type="molecule type" value="Genomic_DNA"/>
</dbReference>
<protein>
    <recommendedName>
        <fullName evidence="1">DUF659 domain-containing protein</fullName>
    </recommendedName>
</protein>
<feature type="domain" description="DUF659" evidence="1">
    <location>
        <begin position="185"/>
        <end position="310"/>
    </location>
</feature>
<dbReference type="Pfam" id="PF04937">
    <property type="entry name" value="DUF659"/>
    <property type="match status" value="1"/>
</dbReference>
<name>A0A507FJG1_9FUNG</name>
<comment type="caution">
    <text evidence="2">The sequence shown here is derived from an EMBL/GenBank/DDBJ whole genome shotgun (WGS) entry which is preliminary data.</text>
</comment>
<dbReference type="AlphaFoldDB" id="A0A507FJG1"/>
<evidence type="ECO:0000313" key="3">
    <source>
        <dbReference type="Proteomes" id="UP000320333"/>
    </source>
</evidence>
<dbReference type="InterPro" id="IPR012337">
    <property type="entry name" value="RNaseH-like_sf"/>
</dbReference>
<dbReference type="STRING" id="246404.A0A507FJG1"/>
<accession>A0A507FJG1</accession>
<dbReference type="SUPFAM" id="SSF53098">
    <property type="entry name" value="Ribonuclease H-like"/>
    <property type="match status" value="1"/>
</dbReference>
<keyword evidence="3" id="KW-1185">Reference proteome</keyword>
<sequence>MAPQRRQYRQTRLPLKFGTIIVPARPPFKPAIMPTIEDYMTMTGKGTTRVVSCKYCLSKMTSKNKQRWMQHIRACDLTPPATKVLFPCLQITQQVVTVTVDRVEQSGSSIVPGDSVSAAGATSIVSATSTICSKRPINDDGALYVAPNKITCYMNSNEVDKHKFGRLFNNAKKKDECNTKSLLQKATLLNLVTDGFSHVSCQHLVNFCIHWEDCTKPPAAYKIHHTGEEAQTGKNIAKSIITVAQEVGIDKIVSIVTDNAANMTAAWEIIEKKHPHIVCNGCGAHAFNLLVKDIIKLACFALTLEKAKFITEYVNSRNAVIHKFRSIQQDHIADQYEPMVKAVALSHVHDVGFPNELILSLVCRRWRRLSMLLNGGWAAFDPVLLSHPRHWHRDRFGTVFHGLVTDPLRIACVRHFAPRLFGYTPALAKQYAQRVIQKITASQLATLDLSFGIDVNHAAPQLASFILDWYLKGGVDAARFRNLNLTSLSLEWPQEENPHYERIRPQLALFMAAAPSLSHICIHNSPNILLQQVIATGGFTRALKTLVFGATSSETELVNLELVAKATASTELETLVVESGFEGNLETGFSHLRELCVRFASFEDEDWREPTWTLDLLESIPADVCSRLETLRIIFPSDGWHSSVTIFNGAFAIRFLGIFKDDTKFSSLSCLELEIGRIKVGHLALLLRLVGTRLKSLRVGRIFDTALDDSKMYFALEEHAEAEISALQPVQDECERASGVPVDEPAVDRTFPDVTTNIITHERYRDGEIISYENIQQDVLFWPTELEVGEKGKEMWRNRTKKLLKHYCPVLNWAHLWYGFTDDSWEVALEL</sequence>
<gene>
    <name evidence="2" type="ORF">CcCBS67573_g03287</name>
</gene>
<dbReference type="OrthoDB" id="2116950at2759"/>
<dbReference type="PANTHER" id="PTHR32166">
    <property type="entry name" value="OSJNBA0013A04.12 PROTEIN"/>
    <property type="match status" value="1"/>
</dbReference>
<dbReference type="InterPro" id="IPR007021">
    <property type="entry name" value="DUF659"/>
</dbReference>
<dbReference type="PANTHER" id="PTHR32166:SF123">
    <property type="entry name" value="BED-TYPE DOMAIN-CONTAINING PROTEIN"/>
    <property type="match status" value="1"/>
</dbReference>
<evidence type="ECO:0000259" key="1">
    <source>
        <dbReference type="Pfam" id="PF04937"/>
    </source>
</evidence>